<reference evidence="2 3" key="1">
    <citation type="journal article" date="2012" name="Genome Biol.">
        <title>Genome and low-iron response of an oceanic diatom adapted to chronic iron limitation.</title>
        <authorList>
            <person name="Lommer M."/>
            <person name="Specht M."/>
            <person name="Roy A.S."/>
            <person name="Kraemer L."/>
            <person name="Andreson R."/>
            <person name="Gutowska M.A."/>
            <person name="Wolf J."/>
            <person name="Bergner S.V."/>
            <person name="Schilhabel M.B."/>
            <person name="Klostermeier U.C."/>
            <person name="Beiko R.G."/>
            <person name="Rosenstiel P."/>
            <person name="Hippler M."/>
            <person name="Laroche J."/>
        </authorList>
    </citation>
    <scope>NUCLEOTIDE SEQUENCE [LARGE SCALE GENOMIC DNA]</scope>
    <source>
        <strain evidence="2 3">CCMP1005</strain>
    </source>
</reference>
<dbReference type="AlphaFoldDB" id="K0S0Y1"/>
<proteinExistence type="predicted"/>
<feature type="non-terminal residue" evidence="2">
    <location>
        <position position="132"/>
    </location>
</feature>
<evidence type="ECO:0000313" key="3">
    <source>
        <dbReference type="Proteomes" id="UP000266841"/>
    </source>
</evidence>
<evidence type="ECO:0000256" key="1">
    <source>
        <dbReference type="SAM" id="MobiDB-lite"/>
    </source>
</evidence>
<organism evidence="2 3">
    <name type="scientific">Thalassiosira oceanica</name>
    <name type="common">Marine diatom</name>
    <dbReference type="NCBI Taxonomy" id="159749"/>
    <lineage>
        <taxon>Eukaryota</taxon>
        <taxon>Sar</taxon>
        <taxon>Stramenopiles</taxon>
        <taxon>Ochrophyta</taxon>
        <taxon>Bacillariophyta</taxon>
        <taxon>Coscinodiscophyceae</taxon>
        <taxon>Thalassiosirophycidae</taxon>
        <taxon>Thalassiosirales</taxon>
        <taxon>Thalassiosiraceae</taxon>
        <taxon>Thalassiosira</taxon>
    </lineage>
</organism>
<sequence length="132" mass="14070">MRMKPKHPVHVAKKRESLDHSTSTAHTSNGKRRRGGDAGGDAPPKRKKADGDDGQATASAPFPDRRRSPPRRRPLRPRERVGAPPPGPVALFELGRYPRGTWRGPAGDTERPARSAAACSPSAGTTGASPAR</sequence>
<feature type="region of interest" description="Disordered" evidence="1">
    <location>
        <begin position="1"/>
        <end position="132"/>
    </location>
</feature>
<dbReference type="EMBL" id="AGNL01025283">
    <property type="protein sequence ID" value="EJK58399.1"/>
    <property type="molecule type" value="Genomic_DNA"/>
</dbReference>
<feature type="compositionally biased region" description="Basic residues" evidence="1">
    <location>
        <begin position="1"/>
        <end position="13"/>
    </location>
</feature>
<feature type="compositionally biased region" description="Low complexity" evidence="1">
    <location>
        <begin position="114"/>
        <end position="123"/>
    </location>
</feature>
<accession>K0S0Y1</accession>
<keyword evidence="3" id="KW-1185">Reference proteome</keyword>
<name>K0S0Y1_THAOC</name>
<comment type="caution">
    <text evidence="2">The sequence shown here is derived from an EMBL/GenBank/DDBJ whole genome shotgun (WGS) entry which is preliminary data.</text>
</comment>
<protein>
    <submittedName>
        <fullName evidence="2">Uncharacterized protein</fullName>
    </submittedName>
</protein>
<evidence type="ECO:0000313" key="2">
    <source>
        <dbReference type="EMBL" id="EJK58399.1"/>
    </source>
</evidence>
<dbReference type="Proteomes" id="UP000266841">
    <property type="component" value="Unassembled WGS sequence"/>
</dbReference>
<gene>
    <name evidence="2" type="ORF">THAOC_21477</name>
</gene>